<feature type="compositionally biased region" description="Polar residues" evidence="1">
    <location>
        <begin position="628"/>
        <end position="639"/>
    </location>
</feature>
<gene>
    <name evidence="2" type="ORF">BD410DRAFT_809111</name>
</gene>
<accession>A0A4Y7PJP2</accession>
<proteinExistence type="predicted"/>
<feature type="region of interest" description="Disordered" evidence="1">
    <location>
        <begin position="596"/>
        <end position="696"/>
    </location>
</feature>
<feature type="compositionally biased region" description="Low complexity" evidence="1">
    <location>
        <begin position="604"/>
        <end position="614"/>
    </location>
</feature>
<dbReference type="EMBL" id="ML170285">
    <property type="protein sequence ID" value="TDL15221.1"/>
    <property type="molecule type" value="Genomic_DNA"/>
</dbReference>
<organism evidence="2 3">
    <name type="scientific">Rickenella mellea</name>
    <dbReference type="NCBI Taxonomy" id="50990"/>
    <lineage>
        <taxon>Eukaryota</taxon>
        <taxon>Fungi</taxon>
        <taxon>Dikarya</taxon>
        <taxon>Basidiomycota</taxon>
        <taxon>Agaricomycotina</taxon>
        <taxon>Agaricomycetes</taxon>
        <taxon>Hymenochaetales</taxon>
        <taxon>Rickenellaceae</taxon>
        <taxon>Rickenella</taxon>
    </lineage>
</organism>
<keyword evidence="3" id="KW-1185">Reference proteome</keyword>
<feature type="compositionally biased region" description="Polar residues" evidence="1">
    <location>
        <begin position="779"/>
        <end position="794"/>
    </location>
</feature>
<dbReference type="OrthoDB" id="73076at2759"/>
<dbReference type="VEuPathDB" id="FungiDB:BD410DRAFT_809111"/>
<feature type="region of interest" description="Disordered" evidence="1">
    <location>
        <begin position="777"/>
        <end position="801"/>
    </location>
</feature>
<dbReference type="InterPro" id="IPR038765">
    <property type="entry name" value="Papain-like_cys_pep_sf"/>
</dbReference>
<evidence type="ECO:0000256" key="1">
    <source>
        <dbReference type="SAM" id="MobiDB-lite"/>
    </source>
</evidence>
<protein>
    <recommendedName>
        <fullName evidence="4">Ubiquitin-like protease family profile domain-containing protein</fullName>
    </recommendedName>
</protein>
<sequence>MAAKQPMESEILPRRRTPRRLCRKIFWLRLMPIRTIDRVEDQTVLKDIEVDSLSEDDNPPHEWHAKDWIGCGKTNPGLLSVPEPYLSIIPDRRLAVQDLLRLKLPSQSAAFTLEKAETCFSTATPGTDLTNLAHCQIPPKPFLASLETAFGQAWLDGKKSIKDPWHKGVKLPLWMITFWQEMALVIQLKAQWREADEWLAKPCVGPELEAADSARQLLQSLEFGAPLRTSNSNTRTDSLTLLLSDRWFNCVLVDMCMAQLAARVRLDVTLSPKVIVASLHLEHRLKLAFKTKTYGKDQQQLLHHYERAIKENGRTRLFFPAHINENHWVPFEVDFERREIQYGDSLSHAGNKPRQMILALQSWFKERFNGSFTCKGDTLTHGRQQDTLSCGVCMQNTIAHALFGDPIFTHRTRRQLRMQNFTELASQHNQRLLVPTSDAIDPVPERGILDHNFEEDATTADTGADEKLSSVFIDNKDATSTTVTTSQSSMRISSMLNPMDTPVAIPKAQIPISSLLNPSREVVQIAGQPPHHSVPIFPMSEDSASQIDERGLIDSTFSDQSEPAASWGDETSDILSEHVPLDSDVVMSEGDTQLETLKLRRMRQSSSASSQAPSFKRRRTDKAVALESSGTTGGSSAPNSSCDEADTASSASEAENRAKPGYQFLRPRPRPLVLPGQGTSKSAVASQKMKKAKADGTFKPNETRIETYKRTVFELDADAEFARGNLMSIRHSKCGMFFTTKDGFSVGRFAEHVKACKAKGKALSLFQFATRGWGGNVKTEPNVTKPNKGGPTSDSDPETTDCHGITPQIEPLVEQYLNRTGAPGGGATSITKIALTKYKKLYSKLTARRKKKVDLLQYHEQKWRNEHDLNCVFAAACHKTFSPVGKDEKLCPACTDVLKSNKFRNACRLKPPDADDMKYMNYKFRNKRLGELYARTAGLQELVEMKDAKDAICVRFAIGVVQGKYKNREVFTGLVKAMVVVQERQERGVGMQNFEYAPALDEFAHAMATISPQTYRFFSKEFQVRGERSFKKLQAKTPRFPIGITDQTFKLAKDYVQSLNYLGPLSLSCDDTKLHPALKMFWDPIKNCCFLLGGIGEPMAVANARELESVLRSQLEKATKIRLWCLSIPLPNVPPLILAAKAIPSNMKSQELYSYGHAIISGLVERGLRIISYACDGTETERAVQRLMVSQSERTVTYSIAHPCAAFPDVKITLATCHGQCLVMIQDSKHALKTRNNIFSVSVNETSRLANFPEPTKEEKEEQTHEDFTSIAAALADSLPDLNIPSETLRLSDRPADYFELLNFGPAARSTRASNAKIHGLTKVTPRTIACAAIQKFDYAIVELDDDDDPWRTETLAWWDQHSQFFGDTENEHQGAISIQPSEVQRIIPPSATGGKASATRGA</sequence>
<dbReference type="Gene3D" id="3.40.395.10">
    <property type="entry name" value="Adenoviral Proteinase, Chain A"/>
    <property type="match status" value="1"/>
</dbReference>
<dbReference type="SUPFAM" id="SSF54001">
    <property type="entry name" value="Cysteine proteinases"/>
    <property type="match status" value="1"/>
</dbReference>
<dbReference type="Proteomes" id="UP000294933">
    <property type="component" value="Unassembled WGS sequence"/>
</dbReference>
<reference evidence="2 3" key="1">
    <citation type="submission" date="2018-06" db="EMBL/GenBank/DDBJ databases">
        <title>A transcriptomic atlas of mushroom development highlights an independent origin of complex multicellularity.</title>
        <authorList>
            <consortium name="DOE Joint Genome Institute"/>
            <person name="Krizsan K."/>
            <person name="Almasi E."/>
            <person name="Merenyi Z."/>
            <person name="Sahu N."/>
            <person name="Viragh M."/>
            <person name="Koszo T."/>
            <person name="Mondo S."/>
            <person name="Kiss B."/>
            <person name="Balint B."/>
            <person name="Kues U."/>
            <person name="Barry K."/>
            <person name="Hegedus J.C."/>
            <person name="Henrissat B."/>
            <person name="Johnson J."/>
            <person name="Lipzen A."/>
            <person name="Ohm R."/>
            <person name="Nagy I."/>
            <person name="Pangilinan J."/>
            <person name="Yan J."/>
            <person name="Xiong Y."/>
            <person name="Grigoriev I.V."/>
            <person name="Hibbett D.S."/>
            <person name="Nagy L.G."/>
        </authorList>
    </citation>
    <scope>NUCLEOTIDE SEQUENCE [LARGE SCALE GENOMIC DNA]</scope>
    <source>
        <strain evidence="2 3">SZMC22713</strain>
    </source>
</reference>
<dbReference type="STRING" id="50990.A0A4Y7PJP2"/>
<name>A0A4Y7PJP2_9AGAM</name>
<evidence type="ECO:0000313" key="3">
    <source>
        <dbReference type="Proteomes" id="UP000294933"/>
    </source>
</evidence>
<evidence type="ECO:0000313" key="2">
    <source>
        <dbReference type="EMBL" id="TDL15221.1"/>
    </source>
</evidence>
<evidence type="ECO:0008006" key="4">
    <source>
        <dbReference type="Google" id="ProtNLM"/>
    </source>
</evidence>